<sequence length="101" mass="11152">MVILIDTAAHSQCPKFDHPGQSPFSQSPVDADSGTTSVQTSPTSSRLLPTYHKQFTVRVLPSLQFVYSNLTPRHISSIHSRGRLASSDSSSQRTRPVLLRF</sequence>
<feature type="region of interest" description="Disordered" evidence="1">
    <location>
        <begin position="78"/>
        <end position="101"/>
    </location>
</feature>
<organism evidence="2 3">
    <name type="scientific">Xyrichtys novacula</name>
    <name type="common">Pearly razorfish</name>
    <name type="synonym">Hemipteronotus novacula</name>
    <dbReference type="NCBI Taxonomy" id="13765"/>
    <lineage>
        <taxon>Eukaryota</taxon>
        <taxon>Metazoa</taxon>
        <taxon>Chordata</taxon>
        <taxon>Craniata</taxon>
        <taxon>Vertebrata</taxon>
        <taxon>Euteleostomi</taxon>
        <taxon>Actinopterygii</taxon>
        <taxon>Neopterygii</taxon>
        <taxon>Teleostei</taxon>
        <taxon>Neoteleostei</taxon>
        <taxon>Acanthomorphata</taxon>
        <taxon>Eupercaria</taxon>
        <taxon>Labriformes</taxon>
        <taxon>Labridae</taxon>
        <taxon>Xyrichtys</taxon>
    </lineage>
</organism>
<keyword evidence="3" id="KW-1185">Reference proteome</keyword>
<evidence type="ECO:0000256" key="1">
    <source>
        <dbReference type="SAM" id="MobiDB-lite"/>
    </source>
</evidence>
<feature type="compositionally biased region" description="Polar residues" evidence="1">
    <location>
        <begin position="22"/>
        <end position="45"/>
    </location>
</feature>
<dbReference type="EMBL" id="OY660868">
    <property type="protein sequence ID" value="CAJ1056280.1"/>
    <property type="molecule type" value="Genomic_DNA"/>
</dbReference>
<name>A0AAV1F5T8_XYRNO</name>
<protein>
    <submittedName>
        <fullName evidence="2">Uncharacterized protein</fullName>
    </submittedName>
</protein>
<evidence type="ECO:0000313" key="3">
    <source>
        <dbReference type="Proteomes" id="UP001178508"/>
    </source>
</evidence>
<dbReference type="Proteomes" id="UP001178508">
    <property type="component" value="Chromosome 5"/>
</dbReference>
<reference evidence="2" key="1">
    <citation type="submission" date="2023-08" db="EMBL/GenBank/DDBJ databases">
        <authorList>
            <person name="Alioto T."/>
            <person name="Alioto T."/>
            <person name="Gomez Garrido J."/>
        </authorList>
    </citation>
    <scope>NUCLEOTIDE SEQUENCE</scope>
</reference>
<evidence type="ECO:0000313" key="2">
    <source>
        <dbReference type="EMBL" id="CAJ1056280.1"/>
    </source>
</evidence>
<proteinExistence type="predicted"/>
<feature type="region of interest" description="Disordered" evidence="1">
    <location>
        <begin position="1"/>
        <end position="45"/>
    </location>
</feature>
<dbReference type="AlphaFoldDB" id="A0AAV1F5T8"/>
<feature type="compositionally biased region" description="Low complexity" evidence="1">
    <location>
        <begin position="83"/>
        <end position="95"/>
    </location>
</feature>
<accession>A0AAV1F5T8</accession>
<gene>
    <name evidence="2" type="ORF">XNOV1_A012542</name>
</gene>